<evidence type="ECO:0000259" key="1">
    <source>
        <dbReference type="Pfam" id="PF08241"/>
    </source>
</evidence>
<accession>A0A381TKK7</accession>
<gene>
    <name evidence="2" type="ORF">METZ01_LOCUS69476</name>
</gene>
<sequence>MAIYTTEITSDKITSDNPLHQRLYRAYVEALQFINGDVLELGCGEGRGIDLIEKKAKSFTALDKIESVINSLKEKYPSHKFNASSFPPVTLFSDNSFDTIISFQVIEHIKDDVLFIKEIYRLLRPGGKAFITTPNILMTLTRNPWHIREYTSESLLKIALKSFDNVEIRGITGNDKVMSYYDDNKKSVQKFKKLDIFNLEKMLPSVLYKIPYEILNRLNRNKLKNQNNALVSSISVDDYFLQKDDSNNLDLFLILKK</sequence>
<proteinExistence type="predicted"/>
<organism evidence="2">
    <name type="scientific">marine metagenome</name>
    <dbReference type="NCBI Taxonomy" id="408172"/>
    <lineage>
        <taxon>unclassified sequences</taxon>
        <taxon>metagenomes</taxon>
        <taxon>ecological metagenomes</taxon>
    </lineage>
</organism>
<dbReference type="Gene3D" id="3.40.50.150">
    <property type="entry name" value="Vaccinia Virus protein VP39"/>
    <property type="match status" value="1"/>
</dbReference>
<dbReference type="PANTHER" id="PTHR42912">
    <property type="entry name" value="METHYLTRANSFERASE"/>
    <property type="match status" value="1"/>
</dbReference>
<dbReference type="AlphaFoldDB" id="A0A381TKK7"/>
<dbReference type="SUPFAM" id="SSF53335">
    <property type="entry name" value="S-adenosyl-L-methionine-dependent methyltransferases"/>
    <property type="match status" value="1"/>
</dbReference>
<reference evidence="2" key="1">
    <citation type="submission" date="2018-05" db="EMBL/GenBank/DDBJ databases">
        <authorList>
            <person name="Lanie J.A."/>
            <person name="Ng W.-L."/>
            <person name="Kazmierczak K.M."/>
            <person name="Andrzejewski T.M."/>
            <person name="Davidsen T.M."/>
            <person name="Wayne K.J."/>
            <person name="Tettelin H."/>
            <person name="Glass J.I."/>
            <person name="Rusch D."/>
            <person name="Podicherti R."/>
            <person name="Tsui H.-C.T."/>
            <person name="Winkler M.E."/>
        </authorList>
    </citation>
    <scope>NUCLEOTIDE SEQUENCE</scope>
</reference>
<name>A0A381TKK7_9ZZZZ</name>
<dbReference type="InterPro" id="IPR029063">
    <property type="entry name" value="SAM-dependent_MTases_sf"/>
</dbReference>
<dbReference type="InterPro" id="IPR013216">
    <property type="entry name" value="Methyltransf_11"/>
</dbReference>
<dbReference type="CDD" id="cd02440">
    <property type="entry name" value="AdoMet_MTases"/>
    <property type="match status" value="1"/>
</dbReference>
<feature type="domain" description="Methyltransferase type 11" evidence="1">
    <location>
        <begin position="39"/>
        <end position="131"/>
    </location>
</feature>
<protein>
    <recommendedName>
        <fullName evidence="1">Methyltransferase type 11 domain-containing protein</fullName>
    </recommendedName>
</protein>
<dbReference type="Pfam" id="PF08241">
    <property type="entry name" value="Methyltransf_11"/>
    <property type="match status" value="1"/>
</dbReference>
<evidence type="ECO:0000313" key="2">
    <source>
        <dbReference type="EMBL" id="SVA16622.1"/>
    </source>
</evidence>
<dbReference type="GO" id="GO:0008757">
    <property type="term" value="F:S-adenosylmethionine-dependent methyltransferase activity"/>
    <property type="evidence" value="ECO:0007669"/>
    <property type="project" value="InterPro"/>
</dbReference>
<dbReference type="EMBL" id="UINC01004753">
    <property type="protein sequence ID" value="SVA16622.1"/>
    <property type="molecule type" value="Genomic_DNA"/>
</dbReference>
<dbReference type="InterPro" id="IPR050508">
    <property type="entry name" value="Methyltransf_Superfamily"/>
</dbReference>